<name>J5JS56_BEAB2</name>
<sequence length="513" mass="56403">MNKNELKSPDSRKIELFHVGARKMMSAEELLGGDNQSRLKELANNSTSVANILKDLASEDTSLWRDAALKILNRNFAAPSPLEENALIDGLTDTLKEPRASEGGDALPWATISEAALAALYSLDAEAEHVDNVLLHIVPYTDADQPWTTESAAFTADRLLDRYLSGQRKQEFIVGSVLQSHLRPLFSKSSSSVTAEGRPALYRAPPPPAGFHAQKATWKEAGPLIVTLFDWAVQASEPTTIKKHWPLYVPVLVTLAEDDDVAVRQRGLQILDVFLAKCPAEVLRTSGIDAVFRESVLPSLLFLPTLTPEAESVVLLRAAYRAVRTLALAADDPADGKRRSLLDRMLREGVLAGYFHASQHIRVVEVLMQAAAQIVEALQIYAVKHLQSLIDLFAPVLTDAFALAYPAAVVAAAQALNTTILNCWPRIVGTPHAEQILNVVSRCWINIHDSDNDRNSSELEMLVKELTKTMTLMASLWKESDEPMPTEKLSQVVRKAPNLKPLFAAFRLDTSTA</sequence>
<dbReference type="PANTHER" id="PTHR32226">
    <property type="entry name" value="TELO2-INTERACTING PROTEIN 2"/>
    <property type="match status" value="1"/>
</dbReference>
<dbReference type="GO" id="GO:0016740">
    <property type="term" value="F:transferase activity"/>
    <property type="evidence" value="ECO:0007669"/>
    <property type="project" value="UniProtKB-KW"/>
</dbReference>
<proteinExistence type="inferred from homology"/>
<evidence type="ECO:0000313" key="2">
    <source>
        <dbReference type="EMBL" id="EJP67753.1"/>
    </source>
</evidence>
<dbReference type="Proteomes" id="UP000002762">
    <property type="component" value="Unassembled WGS sequence"/>
</dbReference>
<dbReference type="GO" id="GO:0005634">
    <property type="term" value="C:nucleus"/>
    <property type="evidence" value="ECO:0007669"/>
    <property type="project" value="TreeGrafter"/>
</dbReference>
<dbReference type="EMBL" id="JH725156">
    <property type="protein sequence ID" value="EJP67753.1"/>
    <property type="molecule type" value="Genomic_DNA"/>
</dbReference>
<dbReference type="InterPro" id="IPR018870">
    <property type="entry name" value="Tti2"/>
</dbReference>
<dbReference type="HOGENOM" id="CLU_024466_4_0_1"/>
<protein>
    <submittedName>
        <fullName evidence="2">tRNA nucleotidyltransferase</fullName>
    </submittedName>
</protein>
<organism evidence="2 3">
    <name type="scientific">Beauveria bassiana (strain ARSEF 2860)</name>
    <name type="common">White muscardine disease fungus</name>
    <name type="synonym">Tritirachium shiotae</name>
    <dbReference type="NCBI Taxonomy" id="655819"/>
    <lineage>
        <taxon>Eukaryota</taxon>
        <taxon>Fungi</taxon>
        <taxon>Dikarya</taxon>
        <taxon>Ascomycota</taxon>
        <taxon>Pezizomycotina</taxon>
        <taxon>Sordariomycetes</taxon>
        <taxon>Hypocreomycetidae</taxon>
        <taxon>Hypocreales</taxon>
        <taxon>Cordycipitaceae</taxon>
        <taxon>Beauveria</taxon>
    </lineage>
</organism>
<gene>
    <name evidence="2" type="ORF">BBA_03533</name>
</gene>
<evidence type="ECO:0000256" key="1">
    <source>
        <dbReference type="ARBA" id="ARBA00034736"/>
    </source>
</evidence>
<dbReference type="GO" id="GO:0005829">
    <property type="term" value="C:cytosol"/>
    <property type="evidence" value="ECO:0007669"/>
    <property type="project" value="TreeGrafter"/>
</dbReference>
<dbReference type="Gene3D" id="1.25.10.10">
    <property type="entry name" value="Leucine-rich Repeat Variant"/>
    <property type="match status" value="1"/>
</dbReference>
<dbReference type="STRING" id="655819.J5JS56"/>
<accession>J5JS56</accession>
<dbReference type="GeneID" id="19886545"/>
<dbReference type="InterPro" id="IPR011989">
    <property type="entry name" value="ARM-like"/>
</dbReference>
<keyword evidence="3" id="KW-1185">Reference proteome</keyword>
<dbReference type="Pfam" id="PF10521">
    <property type="entry name" value="Tti2"/>
    <property type="match status" value="1"/>
</dbReference>
<comment type="similarity">
    <text evidence="1">Belongs to the TTI2 family.</text>
</comment>
<dbReference type="OrthoDB" id="6417021at2759"/>
<dbReference type="InterPro" id="IPR016024">
    <property type="entry name" value="ARM-type_fold"/>
</dbReference>
<dbReference type="RefSeq" id="XP_008596852.1">
    <property type="nucleotide sequence ID" value="XM_008598630.1"/>
</dbReference>
<reference evidence="2 3" key="1">
    <citation type="journal article" date="2012" name="Sci. Rep.">
        <title>Genomic perspectives on the evolution of fungal entomopathogenicity in Beauveria bassiana.</title>
        <authorList>
            <person name="Xiao G."/>
            <person name="Ying S.H."/>
            <person name="Zheng P."/>
            <person name="Wang Z.L."/>
            <person name="Zhang S."/>
            <person name="Xie X.Q."/>
            <person name="Shang Y."/>
            <person name="St Leger R.J."/>
            <person name="Zhao G.P."/>
            <person name="Wang C."/>
            <person name="Feng M.G."/>
        </authorList>
    </citation>
    <scope>NUCLEOTIDE SEQUENCE [LARGE SCALE GENOMIC DNA]</scope>
    <source>
        <strain evidence="2 3">ARSEF 2860</strain>
    </source>
</reference>
<dbReference type="InParanoid" id="J5JS56"/>
<dbReference type="PANTHER" id="PTHR32226:SF2">
    <property type="entry name" value="TELO2-INTERACTING PROTEIN 2"/>
    <property type="match status" value="1"/>
</dbReference>
<dbReference type="AlphaFoldDB" id="J5JS56"/>
<evidence type="ECO:0000313" key="3">
    <source>
        <dbReference type="Proteomes" id="UP000002762"/>
    </source>
</evidence>
<dbReference type="SUPFAM" id="SSF48371">
    <property type="entry name" value="ARM repeat"/>
    <property type="match status" value="1"/>
</dbReference>
<keyword evidence="2" id="KW-0808">Transferase</keyword>
<dbReference type="GO" id="GO:0110078">
    <property type="term" value="C:TTT Hsp90 cochaperone complex"/>
    <property type="evidence" value="ECO:0007669"/>
    <property type="project" value="InterPro"/>
</dbReference>